<dbReference type="EMBL" id="LAZR01041518">
    <property type="protein sequence ID" value="KKL11781.1"/>
    <property type="molecule type" value="Genomic_DNA"/>
</dbReference>
<comment type="caution">
    <text evidence="1">The sequence shown here is derived from an EMBL/GenBank/DDBJ whole genome shotgun (WGS) entry which is preliminary data.</text>
</comment>
<name>A0A0F9D1Y1_9ZZZZ</name>
<sequence>MHVKTKRVIEDHYSLVLGEDGVSIGKQVERLIKEMFTNPADGRPLSIEVEFGEEECNELHNTFYKKATSKAM</sequence>
<dbReference type="AlphaFoldDB" id="A0A0F9D1Y1"/>
<protein>
    <submittedName>
        <fullName evidence="1">Uncharacterized protein</fullName>
    </submittedName>
</protein>
<gene>
    <name evidence="1" type="ORF">LCGC14_2542340</name>
</gene>
<evidence type="ECO:0000313" key="1">
    <source>
        <dbReference type="EMBL" id="KKL11781.1"/>
    </source>
</evidence>
<organism evidence="1">
    <name type="scientific">marine sediment metagenome</name>
    <dbReference type="NCBI Taxonomy" id="412755"/>
    <lineage>
        <taxon>unclassified sequences</taxon>
        <taxon>metagenomes</taxon>
        <taxon>ecological metagenomes</taxon>
    </lineage>
</organism>
<accession>A0A0F9D1Y1</accession>
<proteinExistence type="predicted"/>
<reference evidence="1" key="1">
    <citation type="journal article" date="2015" name="Nature">
        <title>Complex archaea that bridge the gap between prokaryotes and eukaryotes.</title>
        <authorList>
            <person name="Spang A."/>
            <person name="Saw J.H."/>
            <person name="Jorgensen S.L."/>
            <person name="Zaremba-Niedzwiedzka K."/>
            <person name="Martijn J."/>
            <person name="Lind A.E."/>
            <person name="van Eijk R."/>
            <person name="Schleper C."/>
            <person name="Guy L."/>
            <person name="Ettema T.J."/>
        </authorList>
    </citation>
    <scope>NUCLEOTIDE SEQUENCE</scope>
</reference>